<accession>W4KFQ7</accession>
<dbReference type="KEGG" id="hir:HETIRDRAFT_124158"/>
<dbReference type="GO" id="GO:0008171">
    <property type="term" value="F:O-methyltransferase activity"/>
    <property type="evidence" value="ECO:0007669"/>
    <property type="project" value="InterPro"/>
</dbReference>
<dbReference type="Gene3D" id="1.10.10.10">
    <property type="entry name" value="Winged helix-like DNA-binding domain superfamily/Winged helix DNA-binding domain"/>
    <property type="match status" value="1"/>
</dbReference>
<dbReference type="SUPFAM" id="SSF53335">
    <property type="entry name" value="S-adenosyl-L-methionine-dependent methyltransferases"/>
    <property type="match status" value="1"/>
</dbReference>
<dbReference type="OrthoDB" id="2410195at2759"/>
<keyword evidence="1" id="KW-0489">Methyltransferase</keyword>
<dbReference type="Pfam" id="PF08100">
    <property type="entry name" value="Dimerisation"/>
    <property type="match status" value="1"/>
</dbReference>
<proteinExistence type="predicted"/>
<dbReference type="InterPro" id="IPR016461">
    <property type="entry name" value="COMT-like"/>
</dbReference>
<dbReference type="RefSeq" id="XP_009544316.1">
    <property type="nucleotide sequence ID" value="XM_009546021.1"/>
</dbReference>
<dbReference type="SUPFAM" id="SSF46785">
    <property type="entry name" value="Winged helix' DNA-binding domain"/>
    <property type="match status" value="1"/>
</dbReference>
<name>W4KFQ7_HETIT</name>
<dbReference type="Proteomes" id="UP000030671">
    <property type="component" value="Unassembled WGS sequence"/>
</dbReference>
<dbReference type="InterPro" id="IPR036388">
    <property type="entry name" value="WH-like_DNA-bd_sf"/>
</dbReference>
<feature type="domain" description="O-methyltransferase dimerisation" evidence="5">
    <location>
        <begin position="80"/>
        <end position="154"/>
    </location>
</feature>
<evidence type="ECO:0000313" key="6">
    <source>
        <dbReference type="EMBL" id="ETW84678.1"/>
    </source>
</evidence>
<evidence type="ECO:0000256" key="3">
    <source>
        <dbReference type="ARBA" id="ARBA00022691"/>
    </source>
</evidence>
<dbReference type="HOGENOM" id="CLU_005533_0_3_1"/>
<dbReference type="Gene3D" id="3.40.50.150">
    <property type="entry name" value="Vaccinia Virus protein VP39"/>
    <property type="match status" value="1"/>
</dbReference>
<dbReference type="GeneID" id="20666861"/>
<dbReference type="InterPro" id="IPR036390">
    <property type="entry name" value="WH_DNA-bd_sf"/>
</dbReference>
<organism evidence="6 7">
    <name type="scientific">Heterobasidion irregulare (strain TC 32-1)</name>
    <dbReference type="NCBI Taxonomy" id="747525"/>
    <lineage>
        <taxon>Eukaryota</taxon>
        <taxon>Fungi</taxon>
        <taxon>Dikarya</taxon>
        <taxon>Basidiomycota</taxon>
        <taxon>Agaricomycotina</taxon>
        <taxon>Agaricomycetes</taxon>
        <taxon>Russulales</taxon>
        <taxon>Bondarzewiaceae</taxon>
        <taxon>Heterobasidion</taxon>
        <taxon>Heterobasidion annosum species complex</taxon>
    </lineage>
</organism>
<dbReference type="PANTHER" id="PTHR43712:SF2">
    <property type="entry name" value="O-METHYLTRANSFERASE CICE"/>
    <property type="match status" value="1"/>
</dbReference>
<dbReference type="GO" id="GO:0032259">
    <property type="term" value="P:methylation"/>
    <property type="evidence" value="ECO:0007669"/>
    <property type="project" value="UniProtKB-KW"/>
</dbReference>
<dbReference type="InterPro" id="IPR012967">
    <property type="entry name" value="COMT_dimerisation"/>
</dbReference>
<keyword evidence="7" id="KW-1185">Reference proteome</keyword>
<evidence type="ECO:0000256" key="2">
    <source>
        <dbReference type="ARBA" id="ARBA00022679"/>
    </source>
</evidence>
<dbReference type="PANTHER" id="PTHR43712">
    <property type="entry name" value="PUTATIVE (AFU_ORTHOLOGUE AFUA_4G14580)-RELATED"/>
    <property type="match status" value="1"/>
</dbReference>
<reference evidence="6 7" key="1">
    <citation type="journal article" date="2012" name="New Phytol.">
        <title>Insight into trade-off between wood decay and parasitism from the genome of a fungal forest pathogen.</title>
        <authorList>
            <person name="Olson A."/>
            <person name="Aerts A."/>
            <person name="Asiegbu F."/>
            <person name="Belbahri L."/>
            <person name="Bouzid O."/>
            <person name="Broberg A."/>
            <person name="Canback B."/>
            <person name="Coutinho P.M."/>
            <person name="Cullen D."/>
            <person name="Dalman K."/>
            <person name="Deflorio G."/>
            <person name="van Diepen L.T."/>
            <person name="Dunand C."/>
            <person name="Duplessis S."/>
            <person name="Durling M."/>
            <person name="Gonthier P."/>
            <person name="Grimwood J."/>
            <person name="Fossdal C.G."/>
            <person name="Hansson D."/>
            <person name="Henrissat B."/>
            <person name="Hietala A."/>
            <person name="Himmelstrand K."/>
            <person name="Hoffmeister D."/>
            <person name="Hogberg N."/>
            <person name="James T.Y."/>
            <person name="Karlsson M."/>
            <person name="Kohler A."/>
            <person name="Kues U."/>
            <person name="Lee Y.H."/>
            <person name="Lin Y.C."/>
            <person name="Lind M."/>
            <person name="Lindquist E."/>
            <person name="Lombard V."/>
            <person name="Lucas S."/>
            <person name="Lunden K."/>
            <person name="Morin E."/>
            <person name="Murat C."/>
            <person name="Park J."/>
            <person name="Raffaello T."/>
            <person name="Rouze P."/>
            <person name="Salamov A."/>
            <person name="Schmutz J."/>
            <person name="Solheim H."/>
            <person name="Stahlberg J."/>
            <person name="Velez H."/>
            <person name="de Vries R.P."/>
            <person name="Wiebenga A."/>
            <person name="Woodward S."/>
            <person name="Yakovlev I."/>
            <person name="Garbelotto M."/>
            <person name="Martin F."/>
            <person name="Grigoriev I.V."/>
            <person name="Stenlid J."/>
        </authorList>
    </citation>
    <scope>NUCLEOTIDE SEQUENCE [LARGE SCALE GENOMIC DNA]</scope>
    <source>
        <strain evidence="6 7">TC 32-1</strain>
    </source>
</reference>
<dbReference type="PROSITE" id="PS51683">
    <property type="entry name" value="SAM_OMT_II"/>
    <property type="match status" value="1"/>
</dbReference>
<dbReference type="AlphaFoldDB" id="W4KFQ7"/>
<keyword evidence="2" id="KW-0808">Transferase</keyword>
<evidence type="ECO:0000313" key="7">
    <source>
        <dbReference type="Proteomes" id="UP000030671"/>
    </source>
</evidence>
<gene>
    <name evidence="6" type="ORF">HETIRDRAFT_124158</name>
</gene>
<dbReference type="GO" id="GO:0046983">
    <property type="term" value="F:protein dimerization activity"/>
    <property type="evidence" value="ECO:0007669"/>
    <property type="project" value="InterPro"/>
</dbReference>
<dbReference type="InterPro" id="IPR001077">
    <property type="entry name" value="COMT_C"/>
</dbReference>
<dbReference type="InterPro" id="IPR029063">
    <property type="entry name" value="SAM-dependent_MTases_sf"/>
</dbReference>
<evidence type="ECO:0000259" key="4">
    <source>
        <dbReference type="Pfam" id="PF00891"/>
    </source>
</evidence>
<dbReference type="eggNOG" id="KOG3178">
    <property type="taxonomic scope" value="Eukaryota"/>
</dbReference>
<sequence>MASILKQLSDLIATSVRDIDAACDARGVSFPSLDEPFSEESERARQEEEVLSSIGIIVAAATQLIAVARAPSNYLLSMVLQHTIPACLGAANDGHVAEILREAGPQGAHVSDIAKRNGMNAARIGRVLRLLATHHIFREVSPDVFTNNRVSSLLDTGKPAEEILKFPLLKHDGTSGFSAAVGHISDETFKIVAALSETLHDPIFGHSDEPNRCARSVAYKTDLLAFEWLELPENSYRRRRFGVFMEAMSKVQPLDAASSGFDFSSLPDGALVIDVAGGIGSVSMLLAKAYPELRIVVEDLPGVVRDAEKFWKANLAESLDSGRVRLVPHDMFTPQHEAFRAPDLFVLRRILHDWSDTYAMKILKHLRIAAGARTQLLIIDSVLPYACPPDPRKTKPFKVSEIIEPPAPLLANMGGAASLWYAHDIAMLAFQNGQERTADQFNELLRSTGWELKEIKKTDSIGAWPHIIAAPL</sequence>
<dbReference type="Pfam" id="PF00891">
    <property type="entry name" value="Methyltransf_2"/>
    <property type="match status" value="1"/>
</dbReference>
<protein>
    <submittedName>
        <fullName evidence="6">Uncharacterized protein</fullName>
    </submittedName>
</protein>
<evidence type="ECO:0000256" key="1">
    <source>
        <dbReference type="ARBA" id="ARBA00022603"/>
    </source>
</evidence>
<evidence type="ECO:0000259" key="5">
    <source>
        <dbReference type="Pfam" id="PF08100"/>
    </source>
</evidence>
<dbReference type="InParanoid" id="W4KFQ7"/>
<feature type="domain" description="O-methyltransferase C-terminal" evidence="4">
    <location>
        <begin position="243"/>
        <end position="450"/>
    </location>
</feature>
<dbReference type="EMBL" id="KI925456">
    <property type="protein sequence ID" value="ETW84678.1"/>
    <property type="molecule type" value="Genomic_DNA"/>
</dbReference>
<keyword evidence="3" id="KW-0949">S-adenosyl-L-methionine</keyword>